<keyword evidence="2" id="KW-0472">Membrane</keyword>
<feature type="compositionally biased region" description="Basic and acidic residues" evidence="1">
    <location>
        <begin position="128"/>
        <end position="160"/>
    </location>
</feature>
<evidence type="ECO:0000313" key="4">
    <source>
        <dbReference type="Proteomes" id="UP001205311"/>
    </source>
</evidence>
<accession>A0ABT1HMT2</accession>
<keyword evidence="4" id="KW-1185">Reference proteome</keyword>
<sequence>MDLETLSKVMAPVLVVTAGLLKLWEVRGARAARLAEIKTIFEIAKDLPEVSASRAHALSHVEARLKKYVLDEQTKSRNTFGIVFASILLAAGTWLVYLSLSGGGWYWAIAAAPLVLFGAVGLNQDAVKRERDTRGRPVHPGPDDRKAEKGDRTRPVRPDSAETTAP</sequence>
<evidence type="ECO:0000256" key="2">
    <source>
        <dbReference type="SAM" id="Phobius"/>
    </source>
</evidence>
<dbReference type="EMBL" id="JAMTCP010000002">
    <property type="protein sequence ID" value="MCP2256836.1"/>
    <property type="molecule type" value="Genomic_DNA"/>
</dbReference>
<keyword evidence="2" id="KW-1133">Transmembrane helix</keyword>
<comment type="caution">
    <text evidence="3">The sequence shown here is derived from an EMBL/GenBank/DDBJ whole genome shotgun (WGS) entry which is preliminary data.</text>
</comment>
<name>A0ABT1HMT2_STRSD</name>
<gene>
    <name evidence="3" type="ORF">LX15_000519</name>
</gene>
<proteinExistence type="predicted"/>
<reference evidence="3 4" key="1">
    <citation type="submission" date="2022-06" db="EMBL/GenBank/DDBJ databases">
        <title>Genomic Encyclopedia of Archaeal and Bacterial Type Strains, Phase II (KMG-II): from individual species to whole genera.</title>
        <authorList>
            <person name="Goeker M."/>
        </authorList>
    </citation>
    <scope>NUCLEOTIDE SEQUENCE [LARGE SCALE GENOMIC DNA]</scope>
    <source>
        <strain evidence="3 4">DSM 40477</strain>
    </source>
</reference>
<protein>
    <submittedName>
        <fullName evidence="3">Uncharacterized protein</fullName>
    </submittedName>
</protein>
<evidence type="ECO:0000313" key="3">
    <source>
        <dbReference type="EMBL" id="MCP2256836.1"/>
    </source>
</evidence>
<evidence type="ECO:0000256" key="1">
    <source>
        <dbReference type="SAM" id="MobiDB-lite"/>
    </source>
</evidence>
<keyword evidence="2" id="KW-0812">Transmembrane</keyword>
<feature type="transmembrane region" description="Helical" evidence="2">
    <location>
        <begin position="104"/>
        <end position="122"/>
    </location>
</feature>
<dbReference type="Proteomes" id="UP001205311">
    <property type="component" value="Unassembled WGS sequence"/>
</dbReference>
<organism evidence="3 4">
    <name type="scientific">Streptoalloteichus tenebrarius (strain ATCC 17920 / DSM 40477 / JCM 4838 / CBS 697.72 / NBRC 16177 / NCIMB 11028 / NRRL B-12390 / A12253. 1 / ISP 5477)</name>
    <name type="common">Streptomyces tenebrarius</name>
    <dbReference type="NCBI Taxonomy" id="1933"/>
    <lineage>
        <taxon>Bacteria</taxon>
        <taxon>Bacillati</taxon>
        <taxon>Actinomycetota</taxon>
        <taxon>Actinomycetes</taxon>
        <taxon>Pseudonocardiales</taxon>
        <taxon>Pseudonocardiaceae</taxon>
        <taxon>Streptoalloteichus</taxon>
    </lineage>
</organism>
<feature type="region of interest" description="Disordered" evidence="1">
    <location>
        <begin position="128"/>
        <end position="166"/>
    </location>
</feature>
<feature type="transmembrane region" description="Helical" evidence="2">
    <location>
        <begin position="80"/>
        <end position="98"/>
    </location>
</feature>
<dbReference type="RefSeq" id="WP_253667814.1">
    <property type="nucleotide sequence ID" value="NZ_JAMTCP010000002.1"/>
</dbReference>